<name>A0ABS4DJ13_9GAMM</name>
<proteinExistence type="predicted"/>
<dbReference type="PROSITE" id="PS51257">
    <property type="entry name" value="PROKAR_LIPOPROTEIN"/>
    <property type="match status" value="1"/>
</dbReference>
<dbReference type="InterPro" id="IPR029046">
    <property type="entry name" value="LolA/LolB/LppX"/>
</dbReference>
<comment type="caution">
    <text evidence="6">The sequence shown here is derived from an EMBL/GenBank/DDBJ whole genome shotgun (WGS) entry which is preliminary data.</text>
</comment>
<gene>
    <name evidence="6" type="ORF">J7I44_01905</name>
</gene>
<comment type="subunit">
    <text evidence="1">Monomer.</text>
</comment>
<evidence type="ECO:0000256" key="4">
    <source>
        <dbReference type="ARBA" id="ARBA00022927"/>
    </source>
</evidence>
<sequence>MTSGSKIGAALCLLTLACSANASAPDATDVLIGQLGRPAPARTAFAEARFMQVLDRPLVVSGELAWLGGDTLVRHVTRPHEETARIADGKVTQQREGKGERSFSLERAPQLKVLVDSFVALLGGDPRRLRQAFAIARRGDATGAWTLTLTPRELEVARTVATIRIDGQGKEARCMWMQEADGDVAIDLLGSLAAKMPAEPTRESLAALCKGA</sequence>
<evidence type="ECO:0000313" key="6">
    <source>
        <dbReference type="EMBL" id="MBP1473034.1"/>
    </source>
</evidence>
<feature type="signal peptide" evidence="5">
    <location>
        <begin position="1"/>
        <end position="22"/>
    </location>
</feature>
<keyword evidence="3 5" id="KW-0732">Signal</keyword>
<organism evidence="6 7">
    <name type="scientific">Frateuria flava</name>
    <dbReference type="NCBI Taxonomy" id="2821489"/>
    <lineage>
        <taxon>Bacteria</taxon>
        <taxon>Pseudomonadati</taxon>
        <taxon>Pseudomonadota</taxon>
        <taxon>Gammaproteobacteria</taxon>
        <taxon>Lysobacterales</taxon>
        <taxon>Rhodanobacteraceae</taxon>
        <taxon>Frateuria</taxon>
    </lineage>
</organism>
<dbReference type="SUPFAM" id="SSF89392">
    <property type="entry name" value="Prokaryotic lipoproteins and lipoprotein localization factors"/>
    <property type="match status" value="1"/>
</dbReference>
<keyword evidence="4" id="KW-0653">Protein transport</keyword>
<evidence type="ECO:0000256" key="5">
    <source>
        <dbReference type="SAM" id="SignalP"/>
    </source>
</evidence>
<evidence type="ECO:0000256" key="3">
    <source>
        <dbReference type="ARBA" id="ARBA00022729"/>
    </source>
</evidence>
<dbReference type="EMBL" id="JAGJRS010000004">
    <property type="protein sequence ID" value="MBP1473034.1"/>
    <property type="molecule type" value="Genomic_DNA"/>
</dbReference>
<evidence type="ECO:0000256" key="2">
    <source>
        <dbReference type="ARBA" id="ARBA00022448"/>
    </source>
</evidence>
<evidence type="ECO:0008006" key="8">
    <source>
        <dbReference type="Google" id="ProtNLM"/>
    </source>
</evidence>
<evidence type="ECO:0000313" key="7">
    <source>
        <dbReference type="Proteomes" id="UP000823790"/>
    </source>
</evidence>
<dbReference type="Proteomes" id="UP000823790">
    <property type="component" value="Unassembled WGS sequence"/>
</dbReference>
<dbReference type="InterPro" id="IPR004564">
    <property type="entry name" value="OM_lipoprot_carrier_LolA-like"/>
</dbReference>
<dbReference type="Pfam" id="PF19574">
    <property type="entry name" value="LolA_3"/>
    <property type="match status" value="1"/>
</dbReference>
<dbReference type="RefSeq" id="WP_209614938.1">
    <property type="nucleotide sequence ID" value="NZ_JAGJRS010000004.1"/>
</dbReference>
<keyword evidence="2" id="KW-0813">Transport</keyword>
<accession>A0ABS4DJ13</accession>
<dbReference type="Gene3D" id="2.50.20.10">
    <property type="entry name" value="Lipoprotein localisation LolA/LolB/LppX"/>
    <property type="match status" value="1"/>
</dbReference>
<feature type="chain" id="PRO_5045799077" description="Fatty acyl CoA synthetase" evidence="5">
    <location>
        <begin position="23"/>
        <end position="212"/>
    </location>
</feature>
<reference evidence="6 7" key="1">
    <citation type="submission" date="2021-04" db="EMBL/GenBank/DDBJ databases">
        <authorList>
            <person name="Huq M.A."/>
        </authorList>
    </citation>
    <scope>NUCLEOTIDE SEQUENCE [LARGE SCALE GENOMIC DNA]</scope>
    <source>
        <strain evidence="6 7">MAH-13</strain>
    </source>
</reference>
<keyword evidence="7" id="KW-1185">Reference proteome</keyword>
<evidence type="ECO:0000256" key="1">
    <source>
        <dbReference type="ARBA" id="ARBA00011245"/>
    </source>
</evidence>
<protein>
    <recommendedName>
        <fullName evidence="8">Fatty acyl CoA synthetase</fullName>
    </recommendedName>
</protein>